<organism evidence="1">
    <name type="scientific">Anguilla anguilla</name>
    <name type="common">European freshwater eel</name>
    <name type="synonym">Muraena anguilla</name>
    <dbReference type="NCBI Taxonomy" id="7936"/>
    <lineage>
        <taxon>Eukaryota</taxon>
        <taxon>Metazoa</taxon>
        <taxon>Chordata</taxon>
        <taxon>Craniata</taxon>
        <taxon>Vertebrata</taxon>
        <taxon>Euteleostomi</taxon>
        <taxon>Actinopterygii</taxon>
        <taxon>Neopterygii</taxon>
        <taxon>Teleostei</taxon>
        <taxon>Anguilliformes</taxon>
        <taxon>Anguillidae</taxon>
        <taxon>Anguilla</taxon>
    </lineage>
</organism>
<dbReference type="EMBL" id="GBXM01105444">
    <property type="protein sequence ID" value="JAH03133.1"/>
    <property type="molecule type" value="Transcribed_RNA"/>
</dbReference>
<reference evidence="1" key="2">
    <citation type="journal article" date="2015" name="Fish Shellfish Immunol.">
        <title>Early steps in the European eel (Anguilla anguilla)-Vibrio vulnificus interaction in the gills: Role of the RtxA13 toxin.</title>
        <authorList>
            <person name="Callol A."/>
            <person name="Pajuelo D."/>
            <person name="Ebbesson L."/>
            <person name="Teles M."/>
            <person name="MacKenzie S."/>
            <person name="Amaro C."/>
        </authorList>
    </citation>
    <scope>NUCLEOTIDE SEQUENCE</scope>
</reference>
<proteinExistence type="predicted"/>
<protein>
    <submittedName>
        <fullName evidence="1">Uncharacterized protein</fullName>
    </submittedName>
</protein>
<accession>A0A0E9PGZ1</accession>
<dbReference type="AlphaFoldDB" id="A0A0E9PGZ1"/>
<evidence type="ECO:0000313" key="1">
    <source>
        <dbReference type="EMBL" id="JAH03133.1"/>
    </source>
</evidence>
<sequence>MPKHLQKKRKSYISVLSQCTFSMCVYIC</sequence>
<reference evidence="1" key="1">
    <citation type="submission" date="2014-11" db="EMBL/GenBank/DDBJ databases">
        <authorList>
            <person name="Amaro Gonzalez C."/>
        </authorList>
    </citation>
    <scope>NUCLEOTIDE SEQUENCE</scope>
</reference>
<name>A0A0E9PGZ1_ANGAN</name>